<feature type="domain" description="RanBP2-type" evidence="9">
    <location>
        <begin position="53"/>
        <end position="82"/>
    </location>
</feature>
<dbReference type="PROSITE" id="PS50089">
    <property type="entry name" value="ZF_RING_2"/>
    <property type="match status" value="1"/>
</dbReference>
<dbReference type="InterPro" id="IPR001876">
    <property type="entry name" value="Znf_RanBP2"/>
</dbReference>
<name>A0A815ZLD4_ADIRI</name>
<dbReference type="Pfam" id="PF00641">
    <property type="entry name" value="Zn_ribbon_RanBP"/>
    <property type="match status" value="4"/>
</dbReference>
<comment type="subcellular location">
    <subcellularLocation>
        <location evidence="1">Nucleus</location>
    </subcellularLocation>
</comment>
<dbReference type="PROSITE" id="PS01358">
    <property type="entry name" value="ZF_RANBP2_1"/>
    <property type="match status" value="4"/>
</dbReference>
<dbReference type="Proteomes" id="UP000663828">
    <property type="component" value="Unassembled WGS sequence"/>
</dbReference>
<feature type="domain" description="RanBP2-type" evidence="9">
    <location>
        <begin position="141"/>
        <end position="170"/>
    </location>
</feature>
<dbReference type="Pfam" id="PF13920">
    <property type="entry name" value="zf-C3HC4_3"/>
    <property type="match status" value="1"/>
</dbReference>
<evidence type="ECO:0000256" key="1">
    <source>
        <dbReference type="ARBA" id="ARBA00004123"/>
    </source>
</evidence>
<dbReference type="GO" id="GO:0005634">
    <property type="term" value="C:nucleus"/>
    <property type="evidence" value="ECO:0007669"/>
    <property type="project" value="UniProtKB-SubCell"/>
</dbReference>
<evidence type="ECO:0000256" key="5">
    <source>
        <dbReference type="ARBA" id="ARBA00022884"/>
    </source>
</evidence>
<dbReference type="InterPro" id="IPR034870">
    <property type="entry name" value="TET_fam"/>
</dbReference>
<accession>A0A815ZLD4</accession>
<dbReference type="SMART" id="SM00184">
    <property type="entry name" value="RING"/>
    <property type="match status" value="1"/>
</dbReference>
<dbReference type="InterPro" id="IPR013083">
    <property type="entry name" value="Znf_RING/FYVE/PHD"/>
</dbReference>
<dbReference type="SUPFAM" id="SSF57850">
    <property type="entry name" value="RING/U-box"/>
    <property type="match status" value="1"/>
</dbReference>
<dbReference type="PANTHER" id="PTHR23238">
    <property type="entry name" value="RNA BINDING PROTEIN"/>
    <property type="match status" value="1"/>
</dbReference>
<protein>
    <submittedName>
        <fullName evidence="10">Uncharacterized protein</fullName>
    </submittedName>
</protein>
<evidence type="ECO:0000256" key="7">
    <source>
        <dbReference type="PROSITE-ProRule" id="PRU00322"/>
    </source>
</evidence>
<proteinExistence type="predicted"/>
<evidence type="ECO:0000313" key="11">
    <source>
        <dbReference type="Proteomes" id="UP000663828"/>
    </source>
</evidence>
<evidence type="ECO:0000256" key="4">
    <source>
        <dbReference type="ARBA" id="ARBA00022833"/>
    </source>
</evidence>
<organism evidence="10 11">
    <name type="scientific">Adineta ricciae</name>
    <name type="common">Rotifer</name>
    <dbReference type="NCBI Taxonomy" id="249248"/>
    <lineage>
        <taxon>Eukaryota</taxon>
        <taxon>Metazoa</taxon>
        <taxon>Spiralia</taxon>
        <taxon>Gnathifera</taxon>
        <taxon>Rotifera</taxon>
        <taxon>Eurotatoria</taxon>
        <taxon>Bdelloidea</taxon>
        <taxon>Adinetida</taxon>
        <taxon>Adinetidae</taxon>
        <taxon>Adineta</taxon>
    </lineage>
</organism>
<keyword evidence="6" id="KW-0539">Nucleus</keyword>
<dbReference type="SMART" id="SM00547">
    <property type="entry name" value="ZnF_RBZ"/>
    <property type="match status" value="4"/>
</dbReference>
<keyword evidence="5" id="KW-0694">RNA-binding</keyword>
<evidence type="ECO:0000259" key="8">
    <source>
        <dbReference type="PROSITE" id="PS50089"/>
    </source>
</evidence>
<dbReference type="GO" id="GO:0008270">
    <property type="term" value="F:zinc ion binding"/>
    <property type="evidence" value="ECO:0007669"/>
    <property type="project" value="UniProtKB-KW"/>
</dbReference>
<comment type="caution">
    <text evidence="10">The sequence shown here is derived from an EMBL/GenBank/DDBJ whole genome shotgun (WGS) entry which is preliminary data.</text>
</comment>
<keyword evidence="3 7" id="KW-0863">Zinc-finger</keyword>
<evidence type="ECO:0000259" key="9">
    <source>
        <dbReference type="PROSITE" id="PS50199"/>
    </source>
</evidence>
<dbReference type="AlphaFoldDB" id="A0A815ZLD4"/>
<dbReference type="PROSITE" id="PS50199">
    <property type="entry name" value="ZF_RANBP2_2"/>
    <property type="match status" value="4"/>
</dbReference>
<dbReference type="GO" id="GO:0003723">
    <property type="term" value="F:RNA binding"/>
    <property type="evidence" value="ECO:0007669"/>
    <property type="project" value="UniProtKB-KW"/>
</dbReference>
<reference evidence="10" key="1">
    <citation type="submission" date="2021-02" db="EMBL/GenBank/DDBJ databases">
        <authorList>
            <person name="Nowell W R."/>
        </authorList>
    </citation>
    <scope>NUCLEOTIDE SEQUENCE</scope>
</reference>
<evidence type="ECO:0000256" key="2">
    <source>
        <dbReference type="ARBA" id="ARBA00022723"/>
    </source>
</evidence>
<feature type="domain" description="RanBP2-type" evidence="9">
    <location>
        <begin position="11"/>
        <end position="40"/>
    </location>
</feature>
<keyword evidence="11" id="KW-1185">Reference proteome</keyword>
<evidence type="ECO:0000256" key="3">
    <source>
        <dbReference type="ARBA" id="ARBA00022771"/>
    </source>
</evidence>
<keyword evidence="4" id="KW-0862">Zinc</keyword>
<dbReference type="SUPFAM" id="SSF90209">
    <property type="entry name" value="Ran binding protein zinc finger-like"/>
    <property type="match status" value="4"/>
</dbReference>
<dbReference type="GO" id="GO:0006355">
    <property type="term" value="P:regulation of DNA-templated transcription"/>
    <property type="evidence" value="ECO:0007669"/>
    <property type="project" value="InterPro"/>
</dbReference>
<feature type="domain" description="RanBP2-type" evidence="9">
    <location>
        <begin position="97"/>
        <end position="126"/>
    </location>
</feature>
<evidence type="ECO:0000313" key="10">
    <source>
        <dbReference type="EMBL" id="CAF1586227.1"/>
    </source>
</evidence>
<gene>
    <name evidence="10" type="ORF">XAT740_LOCUS46050</name>
</gene>
<dbReference type="Gene3D" id="3.30.40.10">
    <property type="entry name" value="Zinc/RING finger domain, C3HC4 (zinc finger)"/>
    <property type="match status" value="1"/>
</dbReference>
<feature type="domain" description="RING-type" evidence="8">
    <location>
        <begin position="181"/>
        <end position="216"/>
    </location>
</feature>
<evidence type="ECO:0000256" key="6">
    <source>
        <dbReference type="ARBA" id="ARBA00023242"/>
    </source>
</evidence>
<dbReference type="InterPro" id="IPR001841">
    <property type="entry name" value="Znf_RING"/>
</dbReference>
<dbReference type="EMBL" id="CAJNOR010006115">
    <property type="protein sequence ID" value="CAF1586227.1"/>
    <property type="molecule type" value="Genomic_DNA"/>
</dbReference>
<dbReference type="InterPro" id="IPR036443">
    <property type="entry name" value="Znf_RanBP2_sf"/>
</dbReference>
<sequence length="231" mass="25511">MTSQPPTYRREPGDWPCSQCGEINFKSRNACRRCSTSRGSASTPRPTPQTESRPGDWTCRFCLNINFAARIACNKCSRPKQDTANSNSVGHVAIAQKPGDWTCQFCKVTNFSSRAECYQCRRQKPQPMNVDSPPQPPPLAKPGDWKCPSCPETNFGSRTVCRSCGAARPSSEVKDNGTSECVICMEKAIDSVITTCGHSAVCLQCGAQVTQCPICRNPFTQQQLIKLYHVY</sequence>
<dbReference type="Gene3D" id="4.10.1060.10">
    <property type="entry name" value="Zinc finger, RanBP2-type"/>
    <property type="match status" value="4"/>
</dbReference>
<keyword evidence="2" id="KW-0479">Metal-binding</keyword>